<protein>
    <submittedName>
        <fullName evidence="1">Uncharacterized protein</fullName>
    </submittedName>
</protein>
<proteinExistence type="predicted"/>
<name>A0A1D2JFS3_PARBR</name>
<evidence type="ECO:0000313" key="1">
    <source>
        <dbReference type="EMBL" id="ODH31001.1"/>
    </source>
</evidence>
<comment type="caution">
    <text evidence="1">The sequence shown here is derived from an EMBL/GenBank/DDBJ whole genome shotgun (WGS) entry which is preliminary data.</text>
</comment>
<dbReference type="OrthoDB" id="10285123at2759"/>
<reference evidence="1 2" key="1">
    <citation type="submission" date="2016-06" db="EMBL/GenBank/DDBJ databases">
        <authorList>
            <person name="Kjaerup R.B."/>
            <person name="Dalgaard T.S."/>
            <person name="Juul-Madsen H.R."/>
        </authorList>
    </citation>
    <scope>NUCLEOTIDE SEQUENCE [LARGE SCALE GENOMIC DNA]</scope>
    <source>
        <strain evidence="1 2">Pb300</strain>
    </source>
</reference>
<evidence type="ECO:0000313" key="2">
    <source>
        <dbReference type="Proteomes" id="UP000242814"/>
    </source>
</evidence>
<organism evidence="1 2">
    <name type="scientific">Paracoccidioides brasiliensis</name>
    <dbReference type="NCBI Taxonomy" id="121759"/>
    <lineage>
        <taxon>Eukaryota</taxon>
        <taxon>Fungi</taxon>
        <taxon>Dikarya</taxon>
        <taxon>Ascomycota</taxon>
        <taxon>Pezizomycotina</taxon>
        <taxon>Eurotiomycetes</taxon>
        <taxon>Eurotiomycetidae</taxon>
        <taxon>Onygenales</taxon>
        <taxon>Ajellomycetaceae</taxon>
        <taxon>Paracoccidioides</taxon>
    </lineage>
</organism>
<sequence length="124" mass="14364">MSFGLSPTDFIAVSKCMAGMATSHPRTDNDLGLSDQNIMQKKPNKHQYQRQQHEQQTQKRKIIVLHYGSEKNVSCSDLLSETDSTASETPNGRYFSRRRESLGLQLNNYRLRWLGYRNRNWGRG</sequence>
<accession>A0A1D2JFS3</accession>
<dbReference type="VEuPathDB" id="FungiDB:PABG_03856"/>
<gene>
    <name evidence="1" type="ORF">ACO22_03490</name>
</gene>
<dbReference type="VEuPathDB" id="FungiDB:PADG_07298"/>
<dbReference type="AlphaFoldDB" id="A0A1D2JFS3"/>
<dbReference type="Proteomes" id="UP000242814">
    <property type="component" value="Unassembled WGS sequence"/>
</dbReference>
<dbReference type="EMBL" id="LZYO01000120">
    <property type="protein sequence ID" value="ODH31001.1"/>
    <property type="molecule type" value="Genomic_DNA"/>
</dbReference>